<dbReference type="OrthoDB" id="4802432at2759"/>
<dbReference type="Proteomes" id="UP001149079">
    <property type="component" value="Unassembled WGS sequence"/>
</dbReference>
<dbReference type="RefSeq" id="XP_056517392.1">
    <property type="nucleotide sequence ID" value="XM_056671019.1"/>
</dbReference>
<dbReference type="GeneID" id="81410190"/>
<accession>A0A9W9GI26</accession>
<comment type="caution">
    <text evidence="2">The sequence shown here is derived from an EMBL/GenBank/DDBJ whole genome shotgun (WGS) entry which is preliminary data.</text>
</comment>
<dbReference type="Pfam" id="PF20183">
    <property type="entry name" value="DUF6546"/>
    <property type="match status" value="1"/>
</dbReference>
<sequence>MGFPLPPELISMVLEFIIAQEIADMTPDGAPYPTQKPNLVPYATINRAWQAAIERETFSSIKIDSNKRLAEFKQFPWDQSWSQRRSYIRTIHFIVELESYDFEARRKFENEEEIQRNSKIFTTSIQSLFNVLSEWPEPPDTEMGISLSIKAYSPRNLSAQEREVRQLRRLSPWAETLLTHDVWDMRHQRSYLQFNEEAVNVQCRAVPVIIDLEILAAKGLRKVEPASSCFIAAKLPRLHDLCLILDDNCKWDPQLRERRRNEFADSIQFLPLSIRQLTLGFTHSTPQDETYPPAVLTAEGTPDPLSTRLREFSQQLAGMSLSDCVLGKELFWPLNDDNPEPPFWPHLRSVELDSVPVTPCGKWMFEQFNGLWESDSDSSHISHLDVDAEARRQADEYHFDTYHDMSGPWDLVPEEDRDRRLFRTEFVDELFNQYYISAGKAALHMPKLESMELGFSHRQRVNYQHLFQYTRQNLDGKEMATATWGNEEGFEKFGPSEEVEDTWCEVALEHTGEYPMTDVTDIFSLEQTGRLLRFYE</sequence>
<dbReference type="EMBL" id="JAPQKL010000008">
    <property type="protein sequence ID" value="KAJ5120888.1"/>
    <property type="molecule type" value="Genomic_DNA"/>
</dbReference>
<evidence type="ECO:0000313" key="3">
    <source>
        <dbReference type="Proteomes" id="UP001149079"/>
    </source>
</evidence>
<feature type="domain" description="DUF6546" evidence="1">
    <location>
        <begin position="430"/>
        <end position="514"/>
    </location>
</feature>
<organism evidence="2 3">
    <name type="scientific">Penicillium bovifimosum</name>
    <dbReference type="NCBI Taxonomy" id="126998"/>
    <lineage>
        <taxon>Eukaryota</taxon>
        <taxon>Fungi</taxon>
        <taxon>Dikarya</taxon>
        <taxon>Ascomycota</taxon>
        <taxon>Pezizomycotina</taxon>
        <taxon>Eurotiomycetes</taxon>
        <taxon>Eurotiomycetidae</taxon>
        <taxon>Eurotiales</taxon>
        <taxon>Aspergillaceae</taxon>
        <taxon>Penicillium</taxon>
    </lineage>
</organism>
<name>A0A9W9GI26_9EURO</name>
<gene>
    <name evidence="2" type="ORF">N7515_010276</name>
</gene>
<evidence type="ECO:0000259" key="1">
    <source>
        <dbReference type="Pfam" id="PF20183"/>
    </source>
</evidence>
<reference evidence="2" key="2">
    <citation type="journal article" date="2023" name="IMA Fungus">
        <title>Comparative genomic study of the Penicillium genus elucidates a diverse pangenome and 15 lateral gene transfer events.</title>
        <authorList>
            <person name="Petersen C."/>
            <person name="Sorensen T."/>
            <person name="Nielsen M.R."/>
            <person name="Sondergaard T.E."/>
            <person name="Sorensen J.L."/>
            <person name="Fitzpatrick D.A."/>
            <person name="Frisvad J.C."/>
            <person name="Nielsen K.L."/>
        </authorList>
    </citation>
    <scope>NUCLEOTIDE SEQUENCE</scope>
    <source>
        <strain evidence="2">IBT 22155</strain>
    </source>
</reference>
<dbReference type="InterPro" id="IPR046676">
    <property type="entry name" value="DUF6546"/>
</dbReference>
<evidence type="ECO:0000313" key="2">
    <source>
        <dbReference type="EMBL" id="KAJ5120888.1"/>
    </source>
</evidence>
<protein>
    <recommendedName>
        <fullName evidence="1">DUF6546 domain-containing protein</fullName>
    </recommendedName>
</protein>
<keyword evidence="3" id="KW-1185">Reference proteome</keyword>
<proteinExistence type="predicted"/>
<dbReference type="AlphaFoldDB" id="A0A9W9GI26"/>
<reference evidence="2" key="1">
    <citation type="submission" date="2022-11" db="EMBL/GenBank/DDBJ databases">
        <authorList>
            <person name="Petersen C."/>
        </authorList>
    </citation>
    <scope>NUCLEOTIDE SEQUENCE</scope>
    <source>
        <strain evidence="2">IBT 22155</strain>
    </source>
</reference>